<keyword evidence="3" id="KW-0812">Transmembrane</keyword>
<dbReference type="Pfam" id="PF10145">
    <property type="entry name" value="PhageMin_Tail"/>
    <property type="match status" value="1"/>
</dbReference>
<dbReference type="Proteomes" id="UP000199005">
    <property type="component" value="Unassembled WGS sequence"/>
</dbReference>
<keyword evidence="3" id="KW-1133">Transmembrane helix</keyword>
<feature type="transmembrane region" description="Helical" evidence="3">
    <location>
        <begin position="591"/>
        <end position="613"/>
    </location>
</feature>
<feature type="transmembrane region" description="Helical" evidence="3">
    <location>
        <begin position="790"/>
        <end position="814"/>
    </location>
</feature>
<keyword evidence="2" id="KW-0175">Coiled coil</keyword>
<proteinExistence type="predicted"/>
<keyword evidence="3" id="KW-0472">Membrane</keyword>
<evidence type="ECO:0000256" key="3">
    <source>
        <dbReference type="SAM" id="Phobius"/>
    </source>
</evidence>
<dbReference type="RefSeq" id="WP_090899357.1">
    <property type="nucleotide sequence ID" value="NZ_FNYO01000022.1"/>
</dbReference>
<reference evidence="5 6" key="1">
    <citation type="submission" date="2016-10" db="EMBL/GenBank/DDBJ databases">
        <authorList>
            <person name="de Groot N.N."/>
        </authorList>
    </citation>
    <scope>NUCLEOTIDE SEQUENCE [LARGE SCALE GENOMIC DNA]</scope>
    <source>
        <strain evidence="5 6">DSM 1041</strain>
    </source>
</reference>
<dbReference type="NCBIfam" id="TIGR01760">
    <property type="entry name" value="tape_meas_TP901"/>
    <property type="match status" value="1"/>
</dbReference>
<evidence type="ECO:0000313" key="6">
    <source>
        <dbReference type="Proteomes" id="UP000199005"/>
    </source>
</evidence>
<dbReference type="InterPro" id="IPR010090">
    <property type="entry name" value="Phage_tape_meas"/>
</dbReference>
<keyword evidence="1" id="KW-1188">Viral release from host cell</keyword>
<feature type="coiled-coil region" evidence="2">
    <location>
        <begin position="90"/>
        <end position="183"/>
    </location>
</feature>
<feature type="transmembrane region" description="Helical" evidence="3">
    <location>
        <begin position="549"/>
        <end position="571"/>
    </location>
</feature>
<gene>
    <name evidence="5" type="ORF">SAMN04244579_02155</name>
</gene>
<evidence type="ECO:0000256" key="1">
    <source>
        <dbReference type="ARBA" id="ARBA00022612"/>
    </source>
</evidence>
<name>A0A1H6TST5_9GAMM</name>
<dbReference type="PANTHER" id="PTHR37813:SF1">
    <property type="entry name" value="FELS-2 PROPHAGE PROTEIN"/>
    <property type="match status" value="1"/>
</dbReference>
<evidence type="ECO:0000313" key="5">
    <source>
        <dbReference type="EMBL" id="SEI83081.1"/>
    </source>
</evidence>
<dbReference type="PANTHER" id="PTHR37813">
    <property type="entry name" value="FELS-2 PROPHAGE PROTEIN"/>
    <property type="match status" value="1"/>
</dbReference>
<dbReference type="AlphaFoldDB" id="A0A1H6TST5"/>
<evidence type="ECO:0000256" key="2">
    <source>
        <dbReference type="SAM" id="Coils"/>
    </source>
</evidence>
<organism evidence="5 6">
    <name type="scientific">Azotobacter beijerinckii</name>
    <dbReference type="NCBI Taxonomy" id="170623"/>
    <lineage>
        <taxon>Bacteria</taxon>
        <taxon>Pseudomonadati</taxon>
        <taxon>Pseudomonadota</taxon>
        <taxon>Gammaproteobacteria</taxon>
        <taxon>Pseudomonadales</taxon>
        <taxon>Pseudomonadaceae</taxon>
        <taxon>Azotobacter</taxon>
    </lineage>
</organism>
<dbReference type="STRING" id="170623.SAMN04244579_02155"/>
<feature type="domain" description="Phage tail tape measure protein" evidence="4">
    <location>
        <begin position="247"/>
        <end position="448"/>
    </location>
</feature>
<protein>
    <submittedName>
        <fullName evidence="5">Phage tail tape measure protein, TP901 family, core region</fullName>
    </submittedName>
</protein>
<sequence length="1013" mass="106113">MARDLKLQVLLSAVDKITAPLRRIAQGSGAVAQALKASREQLKQLNAQQRDVSSFRTLKSASQETATALAASQARVRELAQAVAAAEAPSRKLSAEFKRAQREAQALKQKHGEQQRELQGLRGRLGEAGISTRNLGNHERELRQRIADTNRTINQHTERLRRATEQQQSLAKAQEAYNRAQNIAGKLAVGGASMAATGAVVGAPILSIVKDYAAFEDAMLGVAKQVEGARDANGQLTATYYEMGAGIKEMATRIPMATTEIAALVEAGARMGIQGKENLLRFAETTAIAATAFDLPVEEVGDNMGKIANLYKIPIENIGQLGDTINWLDDSALSKGGDIIDVMQRMAGIATSAGMSFKEAAALGSTFLTMGSTSEVAGTAANAMIRELSIAEMQSKSFQKGLGMLGLNAATIQKSMSKDATGTIIKTLEAIKKLAPEKQMTASTLLFGKEYGDDAAKLANNLDEYRRQLQLVNAEQAKGSMLRESDAKNQNLSARWMMLQNKLFNQSSALGASMAQPLIELMDTVGGMVDRVTAWTKANPELTATLVKAAALVSALAIGGGTLALILAGLVGPLAMAKLGMATFGITTSAALGPVLLIIGAVAVLAAGAYLVWQNWGTLGPKFAALWEGIKSQFGSLMTWFAGLPERFKQFGADILQGLANGITGAFGSVKEAITGAGGAAIDWFKEKLGIHSPSRVFSQLGEYTMQGLEQGIGAAMSGPLEAIQEVSKSLASEAAKAMELTLPTDAVESPTQNVLLNIENMQVSLIGISRLFAQFGTAIRAVGSALMMLAASPVALVIAGIAAAIGGAAYLIWNNWGTLGPKFAVLWEGIKVQFGSLMTWFASLPERFRQFGADILQGLASGITGALGSVKEAITGAGGAAIGWFKEKLGIHSPSRVFAQLGGYTMQGLEQGLVAGQGGPLGAIAGLGKQLAQAGALAVGVGGAGSALAIDNRPPLAASASAPIIVQGDTITIHVSAAGGQANDLAQQINRILDERERAKAARVRSRLHDQE</sequence>
<accession>A0A1H6TST5</accession>
<dbReference type="EMBL" id="FNYO01000022">
    <property type="protein sequence ID" value="SEI83081.1"/>
    <property type="molecule type" value="Genomic_DNA"/>
</dbReference>
<evidence type="ECO:0000259" key="4">
    <source>
        <dbReference type="Pfam" id="PF10145"/>
    </source>
</evidence>